<protein>
    <recommendedName>
        <fullName evidence="2">DUF4365 domain-containing protein</fullName>
    </recommendedName>
</protein>
<evidence type="ECO:0000313" key="4">
    <source>
        <dbReference type="Proteomes" id="UP000235994"/>
    </source>
</evidence>
<evidence type="ECO:0000256" key="1">
    <source>
        <dbReference type="SAM" id="Coils"/>
    </source>
</evidence>
<dbReference type="EMBL" id="POQS01000010">
    <property type="protein sequence ID" value="PND30181.1"/>
    <property type="molecule type" value="Genomic_DNA"/>
</dbReference>
<dbReference type="RefSeq" id="WP_102775893.1">
    <property type="nucleotide sequence ID" value="NZ_POQS01000010.1"/>
</dbReference>
<feature type="coiled-coil region" evidence="1">
    <location>
        <begin position="180"/>
        <end position="231"/>
    </location>
</feature>
<proteinExistence type="predicted"/>
<keyword evidence="4" id="KW-1185">Reference proteome</keyword>
<evidence type="ECO:0000259" key="2">
    <source>
        <dbReference type="Pfam" id="PF14280"/>
    </source>
</evidence>
<dbReference type="Pfam" id="PF14280">
    <property type="entry name" value="DUF4365"/>
    <property type="match status" value="1"/>
</dbReference>
<dbReference type="AlphaFoldDB" id="A0A2N8K9P5"/>
<name>A0A2N8K9P5_9BURK</name>
<sequence>MKYPEKAANGDAGEFFFAYKVASVLKWPCRLLDIDIGIDAQVEILNEDGTSTGRFVAFQVKATSVEEQSCRYVSERQLAYWRELDLPVFVVLVDLSKEWMYLHHVRLDKAYPPTKKGSVRIDFDLAKDRFDKKSAKRITAAANEAALAHIEKYLSEVREGIQSIRGEIARTEAYGNPRELIETMQERTSLREKLAQAQALAGALRIGSDRCKGAEQELDEALQSLRDHMVECNMHRDWDDDGEITRFVAEGR</sequence>
<comment type="caution">
    <text evidence="3">The sequence shown here is derived from an EMBL/GenBank/DDBJ whole genome shotgun (WGS) entry which is preliminary data.</text>
</comment>
<gene>
    <name evidence="3" type="ORF">C1I89_29885</name>
</gene>
<keyword evidence="1" id="KW-0175">Coiled coil</keyword>
<feature type="domain" description="DUF4365" evidence="2">
    <location>
        <begin position="13"/>
        <end position="140"/>
    </location>
</feature>
<organism evidence="3 4">
    <name type="scientific">Achromobacter pulmonis</name>
    <dbReference type="NCBI Taxonomy" id="1389932"/>
    <lineage>
        <taxon>Bacteria</taxon>
        <taxon>Pseudomonadati</taxon>
        <taxon>Pseudomonadota</taxon>
        <taxon>Betaproteobacteria</taxon>
        <taxon>Burkholderiales</taxon>
        <taxon>Alcaligenaceae</taxon>
        <taxon>Achromobacter</taxon>
    </lineage>
</organism>
<dbReference type="InterPro" id="IPR025375">
    <property type="entry name" value="DUF4365"/>
</dbReference>
<accession>A0A2N8K9P5</accession>
<dbReference type="Proteomes" id="UP000235994">
    <property type="component" value="Unassembled WGS sequence"/>
</dbReference>
<reference evidence="3 4" key="1">
    <citation type="submission" date="2018-01" db="EMBL/GenBank/DDBJ databases">
        <title>The draft genome of an aniline degradation strain ANB-1.</title>
        <authorList>
            <person name="Zhang L."/>
            <person name="Jiang J."/>
        </authorList>
    </citation>
    <scope>NUCLEOTIDE SEQUENCE [LARGE SCALE GENOMIC DNA]</scope>
    <source>
        <strain evidence="3 4">ANB-1</strain>
    </source>
</reference>
<evidence type="ECO:0000313" key="3">
    <source>
        <dbReference type="EMBL" id="PND30181.1"/>
    </source>
</evidence>